<sequence>MPYERVGRFEEVRLNVEYDLPCKPLKKYINHLHPGHIVYVEYPAEARISDNVIATLLNFTIKHNLKTLLIAYEQPPRMLSELMSLQLKGVAEANERIDELLKKNLLIVSLNPASMSFSELMVNESKLLKEFKPDVVVFGGVDKVWMIHTSKEFETLQRSLLLNQLLMLRRLGILTIRLGSSINEELSNFFSSLADVVVKIGYVRDGNTYKPEAYIWRKGRDPKVLTSDQVVSCYEEVFEGLKHANLT</sequence>
<evidence type="ECO:0000313" key="2">
    <source>
        <dbReference type="Proteomes" id="UP000244093"/>
    </source>
</evidence>
<name>A0A2R7Y8N5_9CREN</name>
<gene>
    <name evidence="1" type="ORF">B7O98_01905</name>
</gene>
<reference evidence="1 2" key="1">
    <citation type="journal article" date="2018" name="Syst. Appl. Microbiol.">
        <title>A new symbiotic nanoarchaeote (Candidatus Nanoclepta minutus) and its host (Zestosphaera tikiterensis gen. nov., sp. nov.) from a New Zealand hot spring.</title>
        <authorList>
            <person name="St John E."/>
            <person name="Liu Y."/>
            <person name="Podar M."/>
            <person name="Stott M.B."/>
            <person name="Meneghin J."/>
            <person name="Chen Z."/>
            <person name="Lagutin K."/>
            <person name="Mitchell K."/>
            <person name="Reysenbach A.L."/>
        </authorList>
    </citation>
    <scope>NUCLEOTIDE SEQUENCE [LARGE SCALE GENOMIC DNA]</scope>
    <source>
        <strain evidence="1">NZ3</strain>
    </source>
</reference>
<dbReference type="AlphaFoldDB" id="A0A2R7Y8N5"/>
<proteinExistence type="predicted"/>
<evidence type="ECO:0000313" key="1">
    <source>
        <dbReference type="EMBL" id="PUA33212.1"/>
    </source>
</evidence>
<dbReference type="InterPro" id="IPR027417">
    <property type="entry name" value="P-loop_NTPase"/>
</dbReference>
<comment type="caution">
    <text evidence="1">The sequence shown here is derived from an EMBL/GenBank/DDBJ whole genome shotgun (WGS) entry which is preliminary data.</text>
</comment>
<dbReference type="EMBL" id="NBVN01000002">
    <property type="protein sequence ID" value="PUA33212.1"/>
    <property type="molecule type" value="Genomic_DNA"/>
</dbReference>
<organism evidence="1 2">
    <name type="scientific">Zestosphaera tikiterensis</name>
    <dbReference type="NCBI Taxonomy" id="1973259"/>
    <lineage>
        <taxon>Archaea</taxon>
        <taxon>Thermoproteota</taxon>
        <taxon>Thermoprotei</taxon>
        <taxon>Desulfurococcales</taxon>
        <taxon>Desulfurococcaceae</taxon>
        <taxon>Zestosphaera</taxon>
    </lineage>
</organism>
<evidence type="ECO:0008006" key="3">
    <source>
        <dbReference type="Google" id="ProtNLM"/>
    </source>
</evidence>
<protein>
    <recommendedName>
        <fullName evidence="3">KaiC-like domain-containing protein</fullName>
    </recommendedName>
</protein>
<dbReference type="Proteomes" id="UP000244093">
    <property type="component" value="Unassembled WGS sequence"/>
</dbReference>
<accession>A0A2R7Y8N5</accession>
<dbReference type="Gene3D" id="3.40.50.300">
    <property type="entry name" value="P-loop containing nucleotide triphosphate hydrolases"/>
    <property type="match status" value="1"/>
</dbReference>